<dbReference type="InterPro" id="IPR013805">
    <property type="entry name" value="GrpE_CC"/>
</dbReference>
<keyword evidence="9" id="KW-1185">Reference proteome</keyword>
<dbReference type="GO" id="GO:0051087">
    <property type="term" value="F:protein-folding chaperone binding"/>
    <property type="evidence" value="ECO:0007669"/>
    <property type="project" value="InterPro"/>
</dbReference>
<dbReference type="InterPro" id="IPR000740">
    <property type="entry name" value="GrpE"/>
</dbReference>
<evidence type="ECO:0000256" key="2">
    <source>
        <dbReference type="ARBA" id="ARBA00023186"/>
    </source>
</evidence>
<comment type="subcellular location">
    <subcellularLocation>
        <location evidence="3">Cytoplasm</location>
    </subcellularLocation>
</comment>
<dbReference type="Gene3D" id="2.30.22.10">
    <property type="entry name" value="Head domain of nucleotide exchange factor GrpE"/>
    <property type="match status" value="1"/>
</dbReference>
<feature type="region of interest" description="Disordered" evidence="7">
    <location>
        <begin position="186"/>
        <end position="216"/>
    </location>
</feature>
<dbReference type="GO" id="GO:0006457">
    <property type="term" value="P:protein folding"/>
    <property type="evidence" value="ECO:0007669"/>
    <property type="project" value="InterPro"/>
</dbReference>
<comment type="similarity">
    <text evidence="1 3 5">Belongs to the GrpE family.</text>
</comment>
<sequence length="216" mass="23045">MTEAPRPDAPVGGEEPFAGPSPTDEAALGDETVADVAAAGSGRIDELEAQLADRTADLQRLQAEYVNYKRRVERDRELVKQNATFAALAPITEVIDTIDRAREHGEVEGGFKAVADQLERILASVGLEKFGTPGDPFDPTLHEALSHLGEDPDVTVTTCKVIAKAGYRIGDRVVRAAQVLVVDPVAGGADPHHASSDVQPEDPETVDTDTSNEDQQ</sequence>
<keyword evidence="6" id="KW-0175">Coiled coil</keyword>
<keyword evidence="2 3" id="KW-0143">Chaperone</keyword>
<dbReference type="PANTHER" id="PTHR21237:SF23">
    <property type="entry name" value="GRPE PROTEIN HOMOLOG, MITOCHONDRIAL"/>
    <property type="match status" value="1"/>
</dbReference>
<proteinExistence type="inferred from homology"/>
<keyword evidence="3 4" id="KW-0346">Stress response</keyword>
<dbReference type="CDD" id="cd00446">
    <property type="entry name" value="GrpE"/>
    <property type="match status" value="1"/>
</dbReference>
<evidence type="ECO:0000256" key="4">
    <source>
        <dbReference type="RuleBase" id="RU000639"/>
    </source>
</evidence>
<dbReference type="Proteomes" id="UP000502996">
    <property type="component" value="Chromosome"/>
</dbReference>
<dbReference type="InterPro" id="IPR009012">
    <property type="entry name" value="GrpE_head"/>
</dbReference>
<feature type="coiled-coil region" evidence="6">
    <location>
        <begin position="44"/>
        <end position="78"/>
    </location>
</feature>
<dbReference type="AlphaFoldDB" id="A0A6G6WI55"/>
<dbReference type="Pfam" id="PF01025">
    <property type="entry name" value="GrpE"/>
    <property type="match status" value="1"/>
</dbReference>
<dbReference type="HAMAP" id="MF_01151">
    <property type="entry name" value="GrpE"/>
    <property type="match status" value="1"/>
</dbReference>
<dbReference type="Gene3D" id="3.90.20.20">
    <property type="match status" value="1"/>
</dbReference>
<keyword evidence="3" id="KW-0963">Cytoplasm</keyword>
<evidence type="ECO:0000256" key="5">
    <source>
        <dbReference type="RuleBase" id="RU004478"/>
    </source>
</evidence>
<feature type="compositionally biased region" description="Acidic residues" evidence="7">
    <location>
        <begin position="199"/>
        <end position="216"/>
    </location>
</feature>
<comment type="function">
    <text evidence="3 4">Participates actively in the response to hyperosmotic and heat shock by preventing the aggregation of stress-denatured proteins, in association with DnaK and GrpE. It is the nucleotide exchange factor for DnaK and may function as a thermosensor. Unfolded proteins bind initially to DnaJ; upon interaction with the DnaJ-bound protein, DnaK hydrolyzes its bound ATP, resulting in the formation of a stable complex. GrpE releases ADP from DnaK; ATP binding to DnaK triggers the release of the substrate protein, thus completing the reaction cycle. Several rounds of ATP-dependent interactions between DnaJ, DnaK and GrpE are required for fully efficient folding.</text>
</comment>
<dbReference type="GO" id="GO:0051082">
    <property type="term" value="F:unfolded protein binding"/>
    <property type="evidence" value="ECO:0007669"/>
    <property type="project" value="TreeGrafter"/>
</dbReference>
<accession>A0A6G6WI55</accession>
<dbReference type="EMBL" id="CP049257">
    <property type="protein sequence ID" value="QIG44847.1"/>
    <property type="molecule type" value="Genomic_DNA"/>
</dbReference>
<dbReference type="PANTHER" id="PTHR21237">
    <property type="entry name" value="GRPE PROTEIN"/>
    <property type="match status" value="1"/>
</dbReference>
<feature type="region of interest" description="Disordered" evidence="7">
    <location>
        <begin position="1"/>
        <end position="26"/>
    </location>
</feature>
<dbReference type="SUPFAM" id="SSF58014">
    <property type="entry name" value="Coiled-coil domain of nucleotide exchange factor GrpE"/>
    <property type="match status" value="1"/>
</dbReference>
<evidence type="ECO:0000313" key="8">
    <source>
        <dbReference type="EMBL" id="QIG44847.1"/>
    </source>
</evidence>
<evidence type="ECO:0000256" key="1">
    <source>
        <dbReference type="ARBA" id="ARBA00009054"/>
    </source>
</evidence>
<dbReference type="GO" id="GO:0042803">
    <property type="term" value="F:protein homodimerization activity"/>
    <property type="evidence" value="ECO:0007669"/>
    <property type="project" value="InterPro"/>
</dbReference>
<dbReference type="KEGG" id="nano:G5V58_20535"/>
<evidence type="ECO:0000256" key="6">
    <source>
        <dbReference type="SAM" id="Coils"/>
    </source>
</evidence>
<evidence type="ECO:0000313" key="9">
    <source>
        <dbReference type="Proteomes" id="UP000502996"/>
    </source>
</evidence>
<organism evidence="8 9">
    <name type="scientific">Nocardioides anomalus</name>
    <dbReference type="NCBI Taxonomy" id="2712223"/>
    <lineage>
        <taxon>Bacteria</taxon>
        <taxon>Bacillati</taxon>
        <taxon>Actinomycetota</taxon>
        <taxon>Actinomycetes</taxon>
        <taxon>Propionibacteriales</taxon>
        <taxon>Nocardioidaceae</taxon>
        <taxon>Nocardioides</taxon>
    </lineage>
</organism>
<gene>
    <name evidence="3 8" type="primary">grpE</name>
    <name evidence="8" type="ORF">G5V58_20535</name>
</gene>
<dbReference type="GO" id="GO:0000774">
    <property type="term" value="F:adenyl-nucleotide exchange factor activity"/>
    <property type="evidence" value="ECO:0007669"/>
    <property type="project" value="InterPro"/>
</dbReference>
<reference evidence="8 9" key="1">
    <citation type="submission" date="2020-02" db="EMBL/GenBank/DDBJ databases">
        <title>Full genome sequence of Nocardioides sp. R-3366.</title>
        <authorList>
            <person name="Im W.-T."/>
        </authorList>
    </citation>
    <scope>NUCLEOTIDE SEQUENCE [LARGE SCALE GENOMIC DNA]</scope>
    <source>
        <strain evidence="8 9">R-3366</strain>
    </source>
</reference>
<dbReference type="GO" id="GO:0005737">
    <property type="term" value="C:cytoplasm"/>
    <property type="evidence" value="ECO:0007669"/>
    <property type="project" value="UniProtKB-SubCell"/>
</dbReference>
<evidence type="ECO:0000256" key="7">
    <source>
        <dbReference type="SAM" id="MobiDB-lite"/>
    </source>
</evidence>
<protein>
    <recommendedName>
        <fullName evidence="3 4">Protein GrpE</fullName>
    </recommendedName>
    <alternativeName>
        <fullName evidence="3">HSP-70 cofactor</fullName>
    </alternativeName>
</protein>
<dbReference type="SUPFAM" id="SSF51064">
    <property type="entry name" value="Head domain of nucleotide exchange factor GrpE"/>
    <property type="match status" value="1"/>
</dbReference>
<dbReference type="PROSITE" id="PS01071">
    <property type="entry name" value="GRPE"/>
    <property type="match status" value="1"/>
</dbReference>
<comment type="subunit">
    <text evidence="3">Homodimer.</text>
</comment>
<dbReference type="PRINTS" id="PR00773">
    <property type="entry name" value="GRPEPROTEIN"/>
</dbReference>
<name>A0A6G6WI55_9ACTN</name>
<evidence type="ECO:0000256" key="3">
    <source>
        <dbReference type="HAMAP-Rule" id="MF_01151"/>
    </source>
</evidence>
<dbReference type="RefSeq" id="WP_165236797.1">
    <property type="nucleotide sequence ID" value="NZ_CP049257.1"/>
</dbReference>